<dbReference type="Proteomes" id="UP000238045">
    <property type="component" value="Unassembled WGS sequence"/>
</dbReference>
<evidence type="ECO:0000256" key="4">
    <source>
        <dbReference type="SAM" id="MobiDB-lite"/>
    </source>
</evidence>
<evidence type="ECO:0000313" key="6">
    <source>
        <dbReference type="EMBL" id="PRC12366.1"/>
    </source>
</evidence>
<dbReference type="RefSeq" id="WP_105698912.1">
    <property type="nucleotide sequence ID" value="NZ_CP159260.1"/>
</dbReference>
<feature type="compositionally biased region" description="Polar residues" evidence="4">
    <location>
        <begin position="44"/>
        <end position="58"/>
    </location>
</feature>
<dbReference type="GO" id="GO:0005509">
    <property type="term" value="F:calcium ion binding"/>
    <property type="evidence" value="ECO:0007669"/>
    <property type="project" value="InterPro"/>
</dbReference>
<evidence type="ECO:0000313" key="7">
    <source>
        <dbReference type="Proteomes" id="UP000238045"/>
    </source>
</evidence>
<protein>
    <recommendedName>
        <fullName evidence="5">Peptidase M10 serralysin C-terminal domain-containing protein</fullName>
    </recommendedName>
</protein>
<feature type="compositionally biased region" description="Polar residues" evidence="4">
    <location>
        <begin position="23"/>
        <end position="32"/>
    </location>
</feature>
<keyword evidence="7" id="KW-1185">Reference proteome</keyword>
<proteinExistence type="predicted"/>
<name>A0A2S9EBQ4_9PSED</name>
<dbReference type="GO" id="GO:0005615">
    <property type="term" value="C:extracellular space"/>
    <property type="evidence" value="ECO:0007669"/>
    <property type="project" value="InterPro"/>
</dbReference>
<feature type="region of interest" description="Disordered" evidence="4">
    <location>
        <begin position="1"/>
        <end position="73"/>
    </location>
</feature>
<evidence type="ECO:0000256" key="3">
    <source>
        <dbReference type="ARBA" id="ARBA00022737"/>
    </source>
</evidence>
<gene>
    <name evidence="6" type="ORF">CQZ99_23360</name>
</gene>
<keyword evidence="3" id="KW-0677">Repeat</keyword>
<feature type="domain" description="Peptidase M10 serralysin C-terminal" evidence="5">
    <location>
        <begin position="253"/>
        <end position="344"/>
    </location>
</feature>
<organism evidence="6 7">
    <name type="scientific">Pseudomonas poae</name>
    <dbReference type="NCBI Taxonomy" id="200451"/>
    <lineage>
        <taxon>Bacteria</taxon>
        <taxon>Pseudomonadati</taxon>
        <taxon>Pseudomonadota</taxon>
        <taxon>Gammaproteobacteria</taxon>
        <taxon>Pseudomonadales</taxon>
        <taxon>Pseudomonadaceae</taxon>
        <taxon>Pseudomonas</taxon>
    </lineage>
</organism>
<dbReference type="AlphaFoldDB" id="A0A2S9EBQ4"/>
<comment type="caution">
    <text evidence="6">The sequence shown here is derived from an EMBL/GenBank/DDBJ whole genome shotgun (WGS) entry which is preliminary data.</text>
</comment>
<evidence type="ECO:0000256" key="1">
    <source>
        <dbReference type="ARBA" id="ARBA00004613"/>
    </source>
</evidence>
<comment type="subcellular location">
    <subcellularLocation>
        <location evidence="1">Secreted</location>
    </subcellularLocation>
</comment>
<dbReference type="InterPro" id="IPR011049">
    <property type="entry name" value="Serralysin-like_metalloprot_C"/>
</dbReference>
<evidence type="ECO:0000256" key="2">
    <source>
        <dbReference type="ARBA" id="ARBA00022525"/>
    </source>
</evidence>
<keyword evidence="2" id="KW-0964">Secreted</keyword>
<accession>A0A2S9EBQ4</accession>
<dbReference type="Pfam" id="PF08548">
    <property type="entry name" value="Peptidase_M10_C"/>
    <property type="match status" value="1"/>
</dbReference>
<reference evidence="6 7" key="1">
    <citation type="submission" date="2017-09" db="EMBL/GenBank/DDBJ databases">
        <title>Genomic, metabolic, and phenotypic characteristics of bacterial isolates from the natural microbiome of the model nematode Caenorhabditis elegans.</title>
        <authorList>
            <person name="Zimmermann J."/>
            <person name="Obeng N."/>
            <person name="Yang W."/>
            <person name="Obeng O."/>
            <person name="Kissoyan K."/>
            <person name="Pees B."/>
            <person name="Dirksen P."/>
            <person name="Hoppner M."/>
            <person name="Franke A."/>
            <person name="Rosenstiel P."/>
            <person name="Leippe M."/>
            <person name="Dierking K."/>
            <person name="Kaleta C."/>
            <person name="Schulenburg H."/>
        </authorList>
    </citation>
    <scope>NUCLEOTIDE SEQUENCE [LARGE SCALE GENOMIC DNA]</scope>
    <source>
        <strain evidence="6 7">MYb117</strain>
    </source>
</reference>
<dbReference type="InterPro" id="IPR013858">
    <property type="entry name" value="Peptidase_M10B_C"/>
</dbReference>
<dbReference type="Gene3D" id="2.150.10.10">
    <property type="entry name" value="Serralysin-like metalloprotease, C-terminal"/>
    <property type="match status" value="1"/>
</dbReference>
<evidence type="ECO:0000259" key="5">
    <source>
        <dbReference type="Pfam" id="PF08548"/>
    </source>
</evidence>
<sequence length="346" mass="37475">MSTINKASLPLSSPPVSPLVLPNNTARPNASVSPEALNALLHSGPSNTNKPKQPSSLDNKAASPTDEQDLTGLGGLLNENMVKRALRDPASSTSEKVFQELEKLKTTEQVSAFRNDPKNGEANAHILTEVKKLVNNDAINAAITPIEAEQIEAYRKAVDASLLDLKYSLLKAPLSSRFDMIRSYANAKPASMQKIEEYLELAGSKAKFLCNIAKTVQAEHGSLKFGENAYINHPRSDTDDIDRKQVGKPHQPSIYSYANTNEGSLSAPSEIRNFVHERDKIDVSGIGTQLNKTLQSVNQLSGASGEMLIKYSPHTNTSVLVISGKQGEPAFIAKVFGKLTENDLLT</sequence>
<dbReference type="EMBL" id="PCQL01000032">
    <property type="protein sequence ID" value="PRC12366.1"/>
    <property type="molecule type" value="Genomic_DNA"/>
</dbReference>